<organism evidence="13 14">
    <name type="scientific">Armadillidium nasatum</name>
    <dbReference type="NCBI Taxonomy" id="96803"/>
    <lineage>
        <taxon>Eukaryota</taxon>
        <taxon>Metazoa</taxon>
        <taxon>Ecdysozoa</taxon>
        <taxon>Arthropoda</taxon>
        <taxon>Crustacea</taxon>
        <taxon>Multicrustacea</taxon>
        <taxon>Malacostraca</taxon>
        <taxon>Eumalacostraca</taxon>
        <taxon>Peracarida</taxon>
        <taxon>Isopoda</taxon>
        <taxon>Oniscidea</taxon>
        <taxon>Crinocheta</taxon>
        <taxon>Armadillidiidae</taxon>
        <taxon>Armadillidium</taxon>
    </lineage>
</organism>
<keyword evidence="8" id="KW-0238">DNA-binding</keyword>
<keyword evidence="10" id="KW-0539">Nucleus</keyword>
<keyword evidence="9" id="KW-0804">Transcription</keyword>
<dbReference type="PROSITE" id="PS50157">
    <property type="entry name" value="ZINC_FINGER_C2H2_2"/>
    <property type="match status" value="7"/>
</dbReference>
<evidence type="ECO:0000256" key="11">
    <source>
        <dbReference type="PROSITE-ProRule" id="PRU00042"/>
    </source>
</evidence>
<evidence type="ECO:0000256" key="3">
    <source>
        <dbReference type="ARBA" id="ARBA00022723"/>
    </source>
</evidence>
<feature type="domain" description="C2H2-type" evidence="12">
    <location>
        <begin position="566"/>
        <end position="593"/>
    </location>
</feature>
<dbReference type="InterPro" id="IPR050331">
    <property type="entry name" value="Zinc_finger"/>
</dbReference>
<dbReference type="EMBL" id="SEYY01000267">
    <property type="protein sequence ID" value="KAB7507678.1"/>
    <property type="molecule type" value="Genomic_DNA"/>
</dbReference>
<feature type="domain" description="C2H2-type" evidence="12">
    <location>
        <begin position="209"/>
        <end position="236"/>
    </location>
</feature>
<dbReference type="PROSITE" id="PS00028">
    <property type="entry name" value="ZINC_FINGER_C2H2_1"/>
    <property type="match status" value="5"/>
</dbReference>
<keyword evidence="3" id="KW-0479">Metal-binding</keyword>
<dbReference type="FunFam" id="3.30.160.60:FF:000912">
    <property type="entry name" value="Zinc finger protein 660"/>
    <property type="match status" value="1"/>
</dbReference>
<dbReference type="InterPro" id="IPR036236">
    <property type="entry name" value="Znf_C2H2_sf"/>
</dbReference>
<keyword evidence="5 11" id="KW-0863">Zinc-finger</keyword>
<evidence type="ECO:0000256" key="8">
    <source>
        <dbReference type="ARBA" id="ARBA00023125"/>
    </source>
</evidence>
<feature type="domain" description="C2H2-type" evidence="12">
    <location>
        <begin position="536"/>
        <end position="565"/>
    </location>
</feature>
<dbReference type="FunFam" id="3.30.160.60:FF:001465">
    <property type="entry name" value="Zinc finger protein 560"/>
    <property type="match status" value="1"/>
</dbReference>
<feature type="domain" description="C2H2-type" evidence="12">
    <location>
        <begin position="594"/>
        <end position="620"/>
    </location>
</feature>
<comment type="similarity">
    <text evidence="2">Belongs to the krueppel C2H2-type zinc-finger protein family.</text>
</comment>
<evidence type="ECO:0000256" key="7">
    <source>
        <dbReference type="ARBA" id="ARBA00023015"/>
    </source>
</evidence>
<dbReference type="PANTHER" id="PTHR16515">
    <property type="entry name" value="PR DOMAIN ZINC FINGER PROTEIN"/>
    <property type="match status" value="1"/>
</dbReference>
<evidence type="ECO:0000256" key="5">
    <source>
        <dbReference type="ARBA" id="ARBA00022771"/>
    </source>
</evidence>
<dbReference type="GO" id="GO:0045595">
    <property type="term" value="P:regulation of cell differentiation"/>
    <property type="evidence" value="ECO:0007669"/>
    <property type="project" value="UniProtKB-ARBA"/>
</dbReference>
<dbReference type="FunFam" id="3.30.160.60:FF:001156">
    <property type="entry name" value="Zinc finger protein 407"/>
    <property type="match status" value="1"/>
</dbReference>
<feature type="domain" description="C2H2-type" evidence="12">
    <location>
        <begin position="488"/>
        <end position="515"/>
    </location>
</feature>
<dbReference type="GO" id="GO:0000122">
    <property type="term" value="P:negative regulation of transcription by RNA polymerase II"/>
    <property type="evidence" value="ECO:0007669"/>
    <property type="project" value="UniProtKB-ARBA"/>
</dbReference>
<dbReference type="AlphaFoldDB" id="A0A5N5TND1"/>
<evidence type="ECO:0000259" key="12">
    <source>
        <dbReference type="PROSITE" id="PS50157"/>
    </source>
</evidence>
<dbReference type="GO" id="GO:0003677">
    <property type="term" value="F:DNA binding"/>
    <property type="evidence" value="ECO:0007669"/>
    <property type="project" value="UniProtKB-KW"/>
</dbReference>
<comment type="subcellular location">
    <subcellularLocation>
        <location evidence="1">Nucleus</location>
    </subcellularLocation>
</comment>
<dbReference type="OrthoDB" id="6330646at2759"/>
<evidence type="ECO:0000256" key="9">
    <source>
        <dbReference type="ARBA" id="ARBA00023163"/>
    </source>
</evidence>
<dbReference type="Pfam" id="PF00096">
    <property type="entry name" value="zf-C2H2"/>
    <property type="match status" value="5"/>
</dbReference>
<dbReference type="GO" id="GO:0048598">
    <property type="term" value="P:embryonic morphogenesis"/>
    <property type="evidence" value="ECO:0007669"/>
    <property type="project" value="UniProtKB-ARBA"/>
</dbReference>
<dbReference type="FunFam" id="3.30.160.60:FF:000624">
    <property type="entry name" value="zinc finger protein 697"/>
    <property type="match status" value="1"/>
</dbReference>
<dbReference type="Proteomes" id="UP000326759">
    <property type="component" value="Unassembled WGS sequence"/>
</dbReference>
<keyword evidence="14" id="KW-1185">Reference proteome</keyword>
<protein>
    <submittedName>
        <fullName evidence="13">Zinc finger protein Xfin</fullName>
    </submittedName>
</protein>
<keyword evidence="6" id="KW-0862">Zinc</keyword>
<dbReference type="GO" id="GO:0005634">
    <property type="term" value="C:nucleus"/>
    <property type="evidence" value="ECO:0007669"/>
    <property type="project" value="UniProtKB-SubCell"/>
</dbReference>
<gene>
    <name evidence="13" type="primary">XFIN_1</name>
    <name evidence="13" type="ORF">Anas_00526</name>
</gene>
<feature type="domain" description="C2H2-type" evidence="12">
    <location>
        <begin position="396"/>
        <end position="423"/>
    </location>
</feature>
<keyword evidence="4" id="KW-0677">Repeat</keyword>
<dbReference type="PANTHER" id="PTHR16515:SF49">
    <property type="entry name" value="GASTRULA ZINC FINGER PROTEIN XLCGF49.1-LIKE-RELATED"/>
    <property type="match status" value="1"/>
</dbReference>
<reference evidence="13 14" key="1">
    <citation type="journal article" date="2019" name="PLoS Biol.">
        <title>Sex chromosomes control vertical transmission of feminizing Wolbachia symbionts in an isopod.</title>
        <authorList>
            <person name="Becking T."/>
            <person name="Chebbi M.A."/>
            <person name="Giraud I."/>
            <person name="Moumen B."/>
            <person name="Laverre T."/>
            <person name="Caubet Y."/>
            <person name="Peccoud J."/>
            <person name="Gilbert C."/>
            <person name="Cordaux R."/>
        </authorList>
    </citation>
    <scope>NUCLEOTIDE SEQUENCE [LARGE SCALE GENOMIC DNA]</scope>
    <source>
        <strain evidence="13">ANa2</strain>
        <tissue evidence="13">Whole body excluding digestive tract and cuticle</tissue>
    </source>
</reference>
<dbReference type="SMART" id="SM00355">
    <property type="entry name" value="ZnF_C2H2"/>
    <property type="match status" value="13"/>
</dbReference>
<dbReference type="SUPFAM" id="SSF57667">
    <property type="entry name" value="beta-beta-alpha zinc fingers"/>
    <property type="match status" value="7"/>
</dbReference>
<evidence type="ECO:0000313" key="13">
    <source>
        <dbReference type="EMBL" id="KAB7507678.1"/>
    </source>
</evidence>
<evidence type="ECO:0000256" key="1">
    <source>
        <dbReference type="ARBA" id="ARBA00004123"/>
    </source>
</evidence>
<dbReference type="GO" id="GO:0008270">
    <property type="term" value="F:zinc ion binding"/>
    <property type="evidence" value="ECO:0007669"/>
    <property type="project" value="UniProtKB-KW"/>
</dbReference>
<dbReference type="InterPro" id="IPR013087">
    <property type="entry name" value="Znf_C2H2_type"/>
</dbReference>
<evidence type="ECO:0000256" key="10">
    <source>
        <dbReference type="ARBA" id="ARBA00023242"/>
    </source>
</evidence>
<proteinExistence type="inferred from homology"/>
<evidence type="ECO:0000256" key="4">
    <source>
        <dbReference type="ARBA" id="ARBA00022737"/>
    </source>
</evidence>
<dbReference type="FunFam" id="3.30.160.60:FF:000100">
    <property type="entry name" value="Zinc finger 45-like"/>
    <property type="match status" value="2"/>
</dbReference>
<evidence type="ECO:0000256" key="6">
    <source>
        <dbReference type="ARBA" id="ARBA00022833"/>
    </source>
</evidence>
<accession>A0A5N5TND1</accession>
<evidence type="ECO:0000313" key="14">
    <source>
        <dbReference type="Proteomes" id="UP000326759"/>
    </source>
</evidence>
<name>A0A5N5TND1_9CRUS</name>
<dbReference type="Gene3D" id="3.30.160.60">
    <property type="entry name" value="Classic Zinc Finger"/>
    <property type="match status" value="9"/>
</dbReference>
<comment type="caution">
    <text evidence="13">The sequence shown here is derived from an EMBL/GenBank/DDBJ whole genome shotgun (WGS) entry which is preliminary data.</text>
</comment>
<dbReference type="FunFam" id="3.30.160.60:FF:000446">
    <property type="entry name" value="Zinc finger protein"/>
    <property type="match status" value="1"/>
</dbReference>
<keyword evidence="7" id="KW-0805">Transcription regulation</keyword>
<sequence>MKRFTDKNTLALHSVFHDSPAMRDYFDSTDNRRFANGKSSVSSERGTYRCPFCPYESIYSSSNIKKHIKYKHTREKPFACNICPSRFTENVTLERHIRKSQKFIFLIINITLQMNSATGSTEFSELLQEQREESSYSNQIEVYSSGNERFFGCPFCSYTTNSHISHVERHIKYRHTRERPFKCSHCPKSFTEKSNLKAHLRTHTGEKPFQCPDCSASFAYRNSLKTHISGSIGNAEIINSVGDVLYSDLPEEQTEELSYANRIRVYLSGGSRTYGCPFCPYTTMNHKSDVERHIKYRHTGERPFICSYCSKSFTEKNLIMNSDTGNAEIFGAIGSAENCDLGQEQTEEFNYSNQIKVYSSGSERIYGCPFCSYTSSLQMFNVERHIKYRHTGERPFRCSFCSKSFTEKSNLKTHLRKHTGEKPFQCHRTGESNRNEIFDNFSSDPEVIQVLSEGIRSYRCPLCPYESIYSESNVRTHIKHKHTGEKSFSCPQCHKCFAMKSTLGRHLRIHTGERPYECKVCSRKFNQLDHLNVRTYRCPFCPYESHYRESDVKKHMKYKHTGEKPYICPSCQKRFTEKGNLQKHLVVHTQDKPFTCNTCFKEFKYLRSRNIHIRTQHLMK</sequence>
<feature type="domain" description="C2H2-type" evidence="12">
    <location>
        <begin position="181"/>
        <end position="208"/>
    </location>
</feature>
<evidence type="ECO:0000256" key="2">
    <source>
        <dbReference type="ARBA" id="ARBA00006991"/>
    </source>
</evidence>